<reference evidence="1" key="1">
    <citation type="submission" date="2021-06" db="EMBL/GenBank/DDBJ databases">
        <authorList>
            <person name="Kallberg Y."/>
            <person name="Tangrot J."/>
            <person name="Rosling A."/>
        </authorList>
    </citation>
    <scope>NUCLEOTIDE SEQUENCE</scope>
    <source>
        <strain evidence="1">CL356</strain>
    </source>
</reference>
<evidence type="ECO:0000313" key="2">
    <source>
        <dbReference type="Proteomes" id="UP000789525"/>
    </source>
</evidence>
<keyword evidence="2" id="KW-1185">Reference proteome</keyword>
<dbReference type="Proteomes" id="UP000789525">
    <property type="component" value="Unassembled WGS sequence"/>
</dbReference>
<proteinExistence type="predicted"/>
<feature type="non-terminal residue" evidence="1">
    <location>
        <position position="265"/>
    </location>
</feature>
<feature type="non-terminal residue" evidence="1">
    <location>
        <position position="1"/>
    </location>
</feature>
<accession>A0ACA9MA90</accession>
<sequence length="265" mass="29676">LKIKVAKLSCDFEEIKSKGTITDSLEQLSISEKKIVSVSTEMENSSVTPEQIDLQTEDVLASDISDDTSNSDDISTKEILPLNESQPDKEEAWRYVTKYSDLFRVAMKIRQKESLCWYYYYKAYENRVSNVKTANNSGASTKAHIDDQSARTIVYNEIKSLLPDITDVNLRKITSRAKKVYILYEGIGIDKISQKTYSASAISSLKDIQIQNIINDFPKTTDMSCQAQSAISSEIKVIGVTNCHAHMSDLSSSNDSSVPLTARNR</sequence>
<gene>
    <name evidence="1" type="ORF">ACOLOM_LOCUS5847</name>
</gene>
<organism evidence="1 2">
    <name type="scientific">Acaulospora colombiana</name>
    <dbReference type="NCBI Taxonomy" id="27376"/>
    <lineage>
        <taxon>Eukaryota</taxon>
        <taxon>Fungi</taxon>
        <taxon>Fungi incertae sedis</taxon>
        <taxon>Mucoromycota</taxon>
        <taxon>Glomeromycotina</taxon>
        <taxon>Glomeromycetes</taxon>
        <taxon>Diversisporales</taxon>
        <taxon>Acaulosporaceae</taxon>
        <taxon>Acaulospora</taxon>
    </lineage>
</organism>
<comment type="caution">
    <text evidence="1">The sequence shown here is derived from an EMBL/GenBank/DDBJ whole genome shotgun (WGS) entry which is preliminary data.</text>
</comment>
<protein>
    <submittedName>
        <fullName evidence="1">12758_t:CDS:1</fullName>
    </submittedName>
</protein>
<evidence type="ECO:0000313" key="1">
    <source>
        <dbReference type="EMBL" id="CAG8577556.1"/>
    </source>
</evidence>
<name>A0ACA9MA90_9GLOM</name>
<dbReference type="EMBL" id="CAJVPT010011201">
    <property type="protein sequence ID" value="CAG8577556.1"/>
    <property type="molecule type" value="Genomic_DNA"/>
</dbReference>